<dbReference type="RefSeq" id="WP_084122245.1">
    <property type="nucleotide sequence ID" value="NZ_FQVF01000005.1"/>
</dbReference>
<comment type="similarity">
    <text evidence="2">Belongs to the UPF0382 family.</text>
</comment>
<feature type="transmembrane region" description="Helical" evidence="7">
    <location>
        <begin position="128"/>
        <end position="152"/>
    </location>
</feature>
<feature type="transmembrane region" description="Helical" evidence="7">
    <location>
        <begin position="104"/>
        <end position="122"/>
    </location>
</feature>
<protein>
    <submittedName>
        <fullName evidence="8">Uncharacterized membrane protein YgdD, TMEM256/DUF423 family</fullName>
    </submittedName>
</protein>
<evidence type="ECO:0000313" key="8">
    <source>
        <dbReference type="EMBL" id="SHF11588.1"/>
    </source>
</evidence>
<feature type="compositionally biased region" description="Basic and acidic residues" evidence="6">
    <location>
        <begin position="16"/>
        <end position="25"/>
    </location>
</feature>
<evidence type="ECO:0000256" key="1">
    <source>
        <dbReference type="ARBA" id="ARBA00004141"/>
    </source>
</evidence>
<dbReference type="PANTHER" id="PTHR43461">
    <property type="entry name" value="TRANSMEMBRANE PROTEIN 256"/>
    <property type="match status" value="1"/>
</dbReference>
<dbReference type="PANTHER" id="PTHR43461:SF1">
    <property type="entry name" value="TRANSMEMBRANE PROTEIN 256"/>
    <property type="match status" value="1"/>
</dbReference>
<dbReference type="STRING" id="1122206.SAMN02745753_01375"/>
<keyword evidence="5 7" id="KW-0472">Membrane</keyword>
<dbReference type="SUPFAM" id="SSF103473">
    <property type="entry name" value="MFS general substrate transporter"/>
    <property type="match status" value="1"/>
</dbReference>
<comment type="subcellular location">
    <subcellularLocation>
        <location evidence="1">Membrane</location>
        <topology evidence="1">Multi-pass membrane protein</topology>
    </subcellularLocation>
</comment>
<evidence type="ECO:0000256" key="6">
    <source>
        <dbReference type="SAM" id="MobiDB-lite"/>
    </source>
</evidence>
<feature type="transmembrane region" description="Helical" evidence="7">
    <location>
        <begin position="39"/>
        <end position="59"/>
    </location>
</feature>
<evidence type="ECO:0000313" key="9">
    <source>
        <dbReference type="Proteomes" id="UP000184517"/>
    </source>
</evidence>
<name>A0A1M4Z0W4_9GAMM</name>
<reference evidence="9" key="1">
    <citation type="submission" date="2016-11" db="EMBL/GenBank/DDBJ databases">
        <authorList>
            <person name="Varghese N."/>
            <person name="Submissions S."/>
        </authorList>
    </citation>
    <scope>NUCLEOTIDE SEQUENCE [LARGE SCALE GENOMIC DNA]</scope>
    <source>
        <strain evidence="9">DSM 16579</strain>
    </source>
</reference>
<organism evidence="8 9">
    <name type="scientific">Marinomonas polaris DSM 16579</name>
    <dbReference type="NCBI Taxonomy" id="1122206"/>
    <lineage>
        <taxon>Bacteria</taxon>
        <taxon>Pseudomonadati</taxon>
        <taxon>Pseudomonadota</taxon>
        <taxon>Gammaproteobacteria</taxon>
        <taxon>Oceanospirillales</taxon>
        <taxon>Oceanospirillaceae</taxon>
        <taxon>Marinomonas</taxon>
    </lineage>
</organism>
<evidence type="ECO:0000256" key="2">
    <source>
        <dbReference type="ARBA" id="ARBA00009694"/>
    </source>
</evidence>
<proteinExistence type="inferred from homology"/>
<keyword evidence="4 7" id="KW-1133">Transmembrane helix</keyword>
<feature type="compositionally biased region" description="Polar residues" evidence="6">
    <location>
        <begin position="1"/>
        <end position="14"/>
    </location>
</feature>
<evidence type="ECO:0000256" key="7">
    <source>
        <dbReference type="SAM" id="Phobius"/>
    </source>
</evidence>
<feature type="region of interest" description="Disordered" evidence="6">
    <location>
        <begin position="1"/>
        <end position="25"/>
    </location>
</feature>
<sequence length="159" mass="17033">MSYNDVESPSSLSKQELAKKEPAKQDHATKVSARLPLKWGGFFAAQAFISVAAGAFGAHALTSILDLKALGWWHTASQYLMYHALAGLVVVALSAYLSSAKSILLLLCIGNILFAGSLYVMALTGYTLLGAVTPLGGLCYLIAWGLLVLNFWRSSHQKS</sequence>
<dbReference type="InterPro" id="IPR036259">
    <property type="entry name" value="MFS_trans_sf"/>
</dbReference>
<dbReference type="EMBL" id="FQVF01000005">
    <property type="protein sequence ID" value="SHF11588.1"/>
    <property type="molecule type" value="Genomic_DNA"/>
</dbReference>
<keyword evidence="3 7" id="KW-0812">Transmembrane</keyword>
<gene>
    <name evidence="8" type="ORF">SAMN02745753_01375</name>
</gene>
<evidence type="ECO:0000256" key="5">
    <source>
        <dbReference type="ARBA" id="ARBA00023136"/>
    </source>
</evidence>
<dbReference type="OrthoDB" id="9802121at2"/>
<keyword evidence="9" id="KW-1185">Reference proteome</keyword>
<evidence type="ECO:0000256" key="3">
    <source>
        <dbReference type="ARBA" id="ARBA00022692"/>
    </source>
</evidence>
<dbReference type="Proteomes" id="UP000184517">
    <property type="component" value="Unassembled WGS sequence"/>
</dbReference>
<accession>A0A1M4Z0W4</accession>
<feature type="transmembrane region" description="Helical" evidence="7">
    <location>
        <begin position="79"/>
        <end position="97"/>
    </location>
</feature>
<evidence type="ECO:0000256" key="4">
    <source>
        <dbReference type="ARBA" id="ARBA00022989"/>
    </source>
</evidence>
<dbReference type="AlphaFoldDB" id="A0A1M4Z0W4"/>
<dbReference type="GO" id="GO:0005886">
    <property type="term" value="C:plasma membrane"/>
    <property type="evidence" value="ECO:0007669"/>
    <property type="project" value="TreeGrafter"/>
</dbReference>
<dbReference type="InterPro" id="IPR006696">
    <property type="entry name" value="DUF423"/>
</dbReference>
<dbReference type="Pfam" id="PF04241">
    <property type="entry name" value="DUF423"/>
    <property type="match status" value="1"/>
</dbReference>